<evidence type="ECO:0000256" key="1">
    <source>
        <dbReference type="SAM" id="MobiDB-lite"/>
    </source>
</evidence>
<keyword evidence="3" id="KW-1185">Reference proteome</keyword>
<organism evidence="2 3">
    <name type="scientific">Arachis hypogaea</name>
    <name type="common">Peanut</name>
    <dbReference type="NCBI Taxonomy" id="3818"/>
    <lineage>
        <taxon>Eukaryota</taxon>
        <taxon>Viridiplantae</taxon>
        <taxon>Streptophyta</taxon>
        <taxon>Embryophyta</taxon>
        <taxon>Tracheophyta</taxon>
        <taxon>Spermatophyta</taxon>
        <taxon>Magnoliopsida</taxon>
        <taxon>eudicotyledons</taxon>
        <taxon>Gunneridae</taxon>
        <taxon>Pentapetalae</taxon>
        <taxon>rosids</taxon>
        <taxon>fabids</taxon>
        <taxon>Fabales</taxon>
        <taxon>Fabaceae</taxon>
        <taxon>Papilionoideae</taxon>
        <taxon>50 kb inversion clade</taxon>
        <taxon>dalbergioids sensu lato</taxon>
        <taxon>Dalbergieae</taxon>
        <taxon>Pterocarpus clade</taxon>
        <taxon>Arachis</taxon>
    </lineage>
</organism>
<accession>A0A444WY26</accession>
<proteinExistence type="predicted"/>
<evidence type="ECO:0000313" key="2">
    <source>
        <dbReference type="EMBL" id="RYQ82366.1"/>
    </source>
</evidence>
<feature type="compositionally biased region" description="Polar residues" evidence="1">
    <location>
        <begin position="91"/>
        <end position="102"/>
    </location>
</feature>
<protein>
    <submittedName>
        <fullName evidence="2">Uncharacterized protein</fullName>
    </submittedName>
</protein>
<evidence type="ECO:0000313" key="3">
    <source>
        <dbReference type="Proteomes" id="UP000289738"/>
    </source>
</evidence>
<gene>
    <name evidence="2" type="ORF">Ahy_B10g100949</name>
</gene>
<sequence>MNNVTDFNNHLHVLVVFGSNFVEVDQCLLLHSNIANLHSDSFFTWQWSFAKTTSKSLCIRSFPLYVRSVQRRARSEHSSAVERIAGRTPESEGSSSAPTRPE</sequence>
<reference evidence="2 3" key="1">
    <citation type="submission" date="2019-01" db="EMBL/GenBank/DDBJ databases">
        <title>Sequencing of cultivated peanut Arachis hypogaea provides insights into genome evolution and oil improvement.</title>
        <authorList>
            <person name="Chen X."/>
        </authorList>
    </citation>
    <scope>NUCLEOTIDE SEQUENCE [LARGE SCALE GENOMIC DNA]</scope>
    <source>
        <strain evidence="3">cv. Fuhuasheng</strain>
        <tissue evidence="2">Leaves</tissue>
    </source>
</reference>
<dbReference type="EMBL" id="SDMP01000020">
    <property type="protein sequence ID" value="RYQ82366.1"/>
    <property type="molecule type" value="Genomic_DNA"/>
</dbReference>
<name>A0A444WY26_ARAHY</name>
<comment type="caution">
    <text evidence="2">The sequence shown here is derived from an EMBL/GenBank/DDBJ whole genome shotgun (WGS) entry which is preliminary data.</text>
</comment>
<feature type="region of interest" description="Disordered" evidence="1">
    <location>
        <begin position="72"/>
        <end position="102"/>
    </location>
</feature>
<dbReference type="AlphaFoldDB" id="A0A444WY26"/>
<dbReference type="Proteomes" id="UP000289738">
    <property type="component" value="Chromosome B10"/>
</dbReference>